<dbReference type="EMBL" id="OR769223">
    <property type="protein sequence ID" value="WQJ53923.1"/>
    <property type="molecule type" value="Genomic_DNA"/>
</dbReference>
<sequence length="68" mass="7862">MDKKLQETIMTQISHKLKKALNEAEDENETIVVTKKMWDDLIGQINALEDDLSDLQRYVGYDSCANPY</sequence>
<name>A0ABZ0Z7C8_9CAUD</name>
<proteinExistence type="predicted"/>
<reference evidence="1 2" key="1">
    <citation type="submission" date="2023-11" db="EMBL/GenBank/DDBJ databases">
        <authorList>
            <person name="Cook R."/>
            <person name="Crisci M."/>
            <person name="Pye H."/>
            <person name="Adriaenssens E."/>
            <person name="Santini J."/>
        </authorList>
    </citation>
    <scope>NUCLEOTIDE SEQUENCE [LARGE SCALE GENOMIC DNA]</scope>
    <source>
        <strain evidence="1">Lak_Megaphage_Sonny</strain>
    </source>
</reference>
<accession>A0ABZ0Z7C8</accession>
<dbReference type="Proteomes" id="UP001358193">
    <property type="component" value="Segment"/>
</dbReference>
<keyword evidence="2" id="KW-1185">Reference proteome</keyword>
<evidence type="ECO:0000313" key="1">
    <source>
        <dbReference type="EMBL" id="WQJ53923.1"/>
    </source>
</evidence>
<protein>
    <submittedName>
        <fullName evidence="1">Uncharacterized protein</fullName>
    </submittedName>
</protein>
<organism evidence="1 2">
    <name type="scientific">phage Lak_Megaphage_Sonny</name>
    <dbReference type="NCBI Taxonomy" id="3109229"/>
    <lineage>
        <taxon>Viruses</taxon>
        <taxon>Duplodnaviria</taxon>
        <taxon>Heunggongvirae</taxon>
        <taxon>Uroviricota</taxon>
        <taxon>Caudoviricetes</taxon>
        <taxon>Caudoviricetes code 15 clade</taxon>
    </lineage>
</organism>
<evidence type="ECO:0000313" key="2">
    <source>
        <dbReference type="Proteomes" id="UP001358193"/>
    </source>
</evidence>